<dbReference type="EMBL" id="ABXJ01000015">
    <property type="protein sequence ID" value="EEA91468.1"/>
    <property type="molecule type" value="Genomic_DNA"/>
</dbReference>
<proteinExistence type="inferred from homology"/>
<dbReference type="eggNOG" id="COG3119">
    <property type="taxonomic scope" value="Bacteria"/>
</dbReference>
<dbReference type="PROSITE" id="PS00149">
    <property type="entry name" value="SULFATASE_2"/>
    <property type="match status" value="1"/>
</dbReference>
<dbReference type="GO" id="GO:0005737">
    <property type="term" value="C:cytoplasm"/>
    <property type="evidence" value="ECO:0007669"/>
    <property type="project" value="TreeGrafter"/>
</dbReference>
<feature type="domain" description="Sulfatase N-terminal" evidence="4">
    <location>
        <begin position="30"/>
        <end position="393"/>
    </location>
</feature>
<dbReference type="Pfam" id="PF00884">
    <property type="entry name" value="Sulfatase"/>
    <property type="match status" value="1"/>
</dbReference>
<evidence type="ECO:0000259" key="4">
    <source>
        <dbReference type="Pfam" id="PF00884"/>
    </source>
</evidence>
<comment type="caution">
    <text evidence="5">The sequence shown here is derived from an EMBL/GenBank/DDBJ whole genome shotgun (WGS) entry which is preliminary data.</text>
</comment>
<dbReference type="PANTHER" id="PTHR45953">
    <property type="entry name" value="IDURONATE 2-SULFATASE"/>
    <property type="match status" value="1"/>
</dbReference>
<dbReference type="EC" id="3.1.6.-" evidence="5"/>
<dbReference type="Proteomes" id="UP000003560">
    <property type="component" value="Unassembled WGS sequence"/>
</dbReference>
<accession>B6G8A8</accession>
<dbReference type="PANTHER" id="PTHR45953:SF1">
    <property type="entry name" value="IDURONATE 2-SULFATASE"/>
    <property type="match status" value="1"/>
</dbReference>
<dbReference type="GO" id="GO:0008484">
    <property type="term" value="F:sulfuric ester hydrolase activity"/>
    <property type="evidence" value="ECO:0007669"/>
    <property type="project" value="TreeGrafter"/>
</dbReference>
<evidence type="ECO:0000256" key="3">
    <source>
        <dbReference type="ARBA" id="ARBA00022801"/>
    </source>
</evidence>
<evidence type="ECO:0000313" key="6">
    <source>
        <dbReference type="Proteomes" id="UP000003560"/>
    </source>
</evidence>
<evidence type="ECO:0000256" key="1">
    <source>
        <dbReference type="ARBA" id="ARBA00008779"/>
    </source>
</evidence>
<dbReference type="STRING" id="445975.COLSTE_00298"/>
<name>B6G8A8_9ACTN</name>
<sequence>MQRNGAPSGFGPLGAHVWKGDKMASNTQRPNVLLIMCDQMRGDCLGIDGHPDVKTPYLDTLAADGMLFENAYAACPSCIPARASLFTGKTPAGTGRVGYQDGVDWEYDHMLAQELRDGGYQTAVVGKMHVHPPRLGCGFEHMRLHDGYIGHYRKANLPYWMHQNVSDDYMRFLKNELGEFADVNGSGVENNSWIAHPWVYEERLHPTNWAVDESVRFLETRDRTRPFFLMTSFVRPHPPFDAPQTYFDLYRDMELREPAAGDWDNTEATERDGMVLDSIHGCRDAELRRQAMAGYYACITHMDHQIGRLITALENDETYHNTVIVFCSDHGEMLFDHGLFRKVLPYEGSTRIPFIVHVGKNVPRVAQSRARGTSESVVELMDLMPTLLDLCGIDVPEGVEGASLVGELTGAAPLDRAYLHGEHSRDAEQSNQWIVTPHDKYIWFTQTGVEQYFDLDADPRETVDLIGDPARAERIAELRSALVRELEGREEGYSVDGELVVGRTPAVVLEHPRGA</sequence>
<keyword evidence="3 5" id="KW-0378">Hydrolase</keyword>
<dbReference type="SUPFAM" id="SSF53649">
    <property type="entry name" value="Alkaline phosphatase-like"/>
    <property type="match status" value="1"/>
</dbReference>
<dbReference type="NCBIfam" id="NF010322">
    <property type="entry name" value="PRK13759.1"/>
    <property type="match status" value="1"/>
</dbReference>
<comment type="similarity">
    <text evidence="1">Belongs to the sulfatase family.</text>
</comment>
<gene>
    <name evidence="5" type="ORF">COLSTE_00298</name>
</gene>
<dbReference type="InterPro" id="IPR000917">
    <property type="entry name" value="Sulfatase_N"/>
</dbReference>
<keyword evidence="2" id="KW-0479">Metal-binding</keyword>
<protein>
    <submittedName>
        <fullName evidence="5">Arylsulfatase</fullName>
        <ecNumber evidence="5">3.1.6.-</ecNumber>
    </submittedName>
</protein>
<organism evidence="5 6">
    <name type="scientific">Collinsella stercoris DSM 13279</name>
    <dbReference type="NCBI Taxonomy" id="445975"/>
    <lineage>
        <taxon>Bacteria</taxon>
        <taxon>Bacillati</taxon>
        <taxon>Actinomycetota</taxon>
        <taxon>Coriobacteriia</taxon>
        <taxon>Coriobacteriales</taxon>
        <taxon>Coriobacteriaceae</taxon>
        <taxon>Collinsella</taxon>
    </lineage>
</organism>
<dbReference type="GO" id="GO:0046872">
    <property type="term" value="F:metal ion binding"/>
    <property type="evidence" value="ECO:0007669"/>
    <property type="project" value="UniProtKB-KW"/>
</dbReference>
<dbReference type="Gene3D" id="3.40.720.10">
    <property type="entry name" value="Alkaline Phosphatase, subunit A"/>
    <property type="match status" value="1"/>
</dbReference>
<dbReference type="InterPro" id="IPR024607">
    <property type="entry name" value="Sulfatase_CS"/>
</dbReference>
<reference evidence="5 6" key="1">
    <citation type="submission" date="2008-10" db="EMBL/GenBank/DDBJ databases">
        <title>Draft genome sequence of Collinsella stercoris (DSM 13279).</title>
        <authorList>
            <person name="Sudarsanam P."/>
            <person name="Ley R."/>
            <person name="Guruge J."/>
            <person name="Turnbaugh P.J."/>
            <person name="Mahowald M."/>
            <person name="Liep D."/>
            <person name="Gordon J."/>
        </authorList>
    </citation>
    <scope>NUCLEOTIDE SEQUENCE [LARGE SCALE GENOMIC DNA]</scope>
    <source>
        <strain evidence="5 6">DSM 13279</strain>
    </source>
</reference>
<dbReference type="HOGENOM" id="CLU_006332_9_2_11"/>
<keyword evidence="6" id="KW-1185">Reference proteome</keyword>
<dbReference type="AlphaFoldDB" id="B6G8A8"/>
<evidence type="ECO:0000256" key="2">
    <source>
        <dbReference type="ARBA" id="ARBA00022723"/>
    </source>
</evidence>
<dbReference type="InterPro" id="IPR017850">
    <property type="entry name" value="Alkaline_phosphatase_core_sf"/>
</dbReference>
<evidence type="ECO:0000313" key="5">
    <source>
        <dbReference type="EMBL" id="EEA91468.1"/>
    </source>
</evidence>
<reference evidence="5 6" key="2">
    <citation type="submission" date="2008-10" db="EMBL/GenBank/DDBJ databases">
        <authorList>
            <person name="Fulton L."/>
            <person name="Clifton S."/>
            <person name="Fulton B."/>
            <person name="Xu J."/>
            <person name="Minx P."/>
            <person name="Pepin K.H."/>
            <person name="Johnson M."/>
            <person name="Thiruvilangam P."/>
            <person name="Bhonagiri V."/>
            <person name="Nash W.E."/>
            <person name="Mardis E.R."/>
            <person name="Wilson R.K."/>
        </authorList>
    </citation>
    <scope>NUCLEOTIDE SEQUENCE [LARGE SCALE GENOMIC DNA]</scope>
    <source>
        <strain evidence="5 6">DSM 13279</strain>
    </source>
</reference>